<evidence type="ECO:0000313" key="4">
    <source>
        <dbReference type="Proteomes" id="UP000032247"/>
    </source>
</evidence>
<dbReference type="SUPFAM" id="SSF53335">
    <property type="entry name" value="S-adenosyl-L-methionine-dependent methyltransferases"/>
    <property type="match status" value="1"/>
</dbReference>
<dbReference type="PANTHER" id="PTHR42912:SF80">
    <property type="entry name" value="METHYLTRANSFERASE DOMAIN-CONTAINING PROTEIN"/>
    <property type="match status" value="1"/>
</dbReference>
<evidence type="ECO:0000259" key="1">
    <source>
        <dbReference type="Pfam" id="PF08241"/>
    </source>
</evidence>
<dbReference type="InterPro" id="IPR013216">
    <property type="entry name" value="Methyltransf_11"/>
</dbReference>
<keyword evidence="3" id="KW-0808">Transferase</keyword>
<evidence type="ECO:0000313" key="2">
    <source>
        <dbReference type="EMBL" id="KIU11262.1"/>
    </source>
</evidence>
<name>A0A0D1KYN4_BACIU</name>
<dbReference type="Proteomes" id="UP001214898">
    <property type="component" value="Chromosome"/>
</dbReference>
<reference evidence="2 4" key="1">
    <citation type="submission" date="2014-12" db="EMBL/GenBank/DDBJ databases">
        <title>Comparative genome analysis of Bacillus coagulans HM-08, Clostridium butyricum HM-68, Bacillus subtilis HM-66 and Bacillus licheniformis BL-09.</title>
        <authorList>
            <person name="Zhang H."/>
        </authorList>
    </citation>
    <scope>NUCLEOTIDE SEQUENCE [LARGE SCALE GENOMIC DNA]</scope>
    <source>
        <strain evidence="2 4">HM-66</strain>
    </source>
</reference>
<dbReference type="AlphaFoldDB" id="A0A0D1KYN4"/>
<gene>
    <name evidence="3" type="primary">yodH</name>
    <name evidence="3" type="ORF">P5633_13630</name>
    <name evidence="2" type="ORF">SC09_Contig24orf00180</name>
</gene>
<dbReference type="PANTHER" id="PTHR42912">
    <property type="entry name" value="METHYLTRANSFERASE"/>
    <property type="match status" value="1"/>
</dbReference>
<keyword evidence="3" id="KW-0489">Methyltransferase</keyword>
<dbReference type="GO" id="GO:0032259">
    <property type="term" value="P:methylation"/>
    <property type="evidence" value="ECO:0007669"/>
    <property type="project" value="UniProtKB-KW"/>
</dbReference>
<sequence length="233" mass="26109">MSRYLEMLSLFGVEGAHPGGLAFSKAVLQKAAPSPNQPILDAGCGTGQTAAYLGHLLYPVTVVDKDPIMLEKAKKRFANEGLAIPAYQAELEHLPFSSESFSCVLSESVLSFSRLTSSLQEISRVLKPGGMLIGIEAALKKPMPPAEKKQMMDFYGFTCLHEESEWHKLLRSYGFQKTEAMTLLPKDMEFEPTTEMDLSQTIDPIYYDTLQTHYQLMQLYSEYMGHCIFIAYK</sequence>
<dbReference type="Pfam" id="PF08241">
    <property type="entry name" value="Methyltransf_11"/>
    <property type="match status" value="1"/>
</dbReference>
<organism evidence="2 4">
    <name type="scientific">Bacillus subtilis</name>
    <dbReference type="NCBI Taxonomy" id="1423"/>
    <lineage>
        <taxon>Bacteria</taxon>
        <taxon>Bacillati</taxon>
        <taxon>Bacillota</taxon>
        <taxon>Bacilli</taxon>
        <taxon>Bacillales</taxon>
        <taxon>Bacillaceae</taxon>
        <taxon>Bacillus</taxon>
    </lineage>
</organism>
<reference evidence="3" key="2">
    <citation type="submission" date="2023-03" db="EMBL/GenBank/DDBJ databases">
        <title>Complete genome sequences of 52 Bacillus and Priestia strains isolated from West-African fermentations and 26 reference strains from the DSMZ collection.</title>
        <authorList>
            <person name="Wiedenbein E.S."/>
            <person name="Canoy T.S."/>
            <person name="Hui Y."/>
            <person name="Parkouda C."/>
            <person name="Dawende C."/>
            <person name="Ametefe E."/>
            <person name="Jespersen L."/>
            <person name="Nielsen D.S."/>
        </authorList>
    </citation>
    <scope>NUCLEOTIDE SEQUENCE</scope>
    <source>
        <strain evidence="3">PRO56</strain>
    </source>
</reference>
<dbReference type="Proteomes" id="UP000032247">
    <property type="component" value="Unassembled WGS sequence"/>
</dbReference>
<dbReference type="EMBL" id="JXBC01000003">
    <property type="protein sequence ID" value="KIU11262.1"/>
    <property type="molecule type" value="Genomic_DNA"/>
</dbReference>
<dbReference type="STRING" id="483913.AN935_10390"/>
<dbReference type="CDD" id="cd02440">
    <property type="entry name" value="AdoMet_MTases"/>
    <property type="match status" value="1"/>
</dbReference>
<evidence type="ECO:0000313" key="3">
    <source>
        <dbReference type="EMBL" id="WEY83460.1"/>
    </source>
</evidence>
<accession>A0A0D1KYN4</accession>
<dbReference type="EMBL" id="CP120576">
    <property type="protein sequence ID" value="WEY83460.1"/>
    <property type="molecule type" value="Genomic_DNA"/>
</dbReference>
<protein>
    <submittedName>
        <fullName evidence="3">Class I SAM-dependent methyltransferase</fullName>
    </submittedName>
</protein>
<proteinExistence type="predicted"/>
<dbReference type="PATRIC" id="fig|1423.173.peg.1910"/>
<dbReference type="Gene3D" id="3.40.50.150">
    <property type="entry name" value="Vaccinia Virus protein VP39"/>
    <property type="match status" value="1"/>
</dbReference>
<feature type="domain" description="Methyltransferase type 11" evidence="1">
    <location>
        <begin position="40"/>
        <end position="133"/>
    </location>
</feature>
<dbReference type="GO" id="GO:0008757">
    <property type="term" value="F:S-adenosylmethionine-dependent methyltransferase activity"/>
    <property type="evidence" value="ECO:0007669"/>
    <property type="project" value="InterPro"/>
</dbReference>
<dbReference type="InterPro" id="IPR029063">
    <property type="entry name" value="SAM-dependent_MTases_sf"/>
</dbReference>
<dbReference type="InterPro" id="IPR050508">
    <property type="entry name" value="Methyltransf_Superfamily"/>
</dbReference>